<organism evidence="2 3">
    <name type="scientific">Arabidopsis thaliana x Arabidopsis arenosa</name>
    <dbReference type="NCBI Taxonomy" id="1240361"/>
    <lineage>
        <taxon>Eukaryota</taxon>
        <taxon>Viridiplantae</taxon>
        <taxon>Streptophyta</taxon>
        <taxon>Embryophyta</taxon>
        <taxon>Tracheophyta</taxon>
        <taxon>Spermatophyta</taxon>
        <taxon>Magnoliopsida</taxon>
        <taxon>eudicotyledons</taxon>
        <taxon>Gunneridae</taxon>
        <taxon>Pentapetalae</taxon>
        <taxon>rosids</taxon>
        <taxon>malvids</taxon>
        <taxon>Brassicales</taxon>
        <taxon>Brassicaceae</taxon>
        <taxon>Camelineae</taxon>
        <taxon>Arabidopsis</taxon>
    </lineage>
</organism>
<comment type="subcellular location">
    <subcellularLocation>
        <location evidence="1">Cell envelope</location>
    </subcellularLocation>
</comment>
<dbReference type="PANTHER" id="PTHR48059:SF30">
    <property type="entry name" value="OS06G0587000 PROTEIN"/>
    <property type="match status" value="1"/>
</dbReference>
<keyword evidence="3" id="KW-1185">Reference proteome</keyword>
<dbReference type="InterPro" id="IPR051848">
    <property type="entry name" value="PGIP"/>
</dbReference>
<evidence type="ECO:0000313" key="2">
    <source>
        <dbReference type="EMBL" id="KAG7575845.1"/>
    </source>
</evidence>
<accession>A0A8T2AS87</accession>
<evidence type="ECO:0000313" key="3">
    <source>
        <dbReference type="Proteomes" id="UP000694240"/>
    </source>
</evidence>
<name>A0A8T2AS87_9BRAS</name>
<protein>
    <submittedName>
        <fullName evidence="2">Uncharacterized protein</fullName>
    </submittedName>
</protein>
<dbReference type="Proteomes" id="UP000694240">
    <property type="component" value="Chromosome 8"/>
</dbReference>
<dbReference type="Pfam" id="PF00560">
    <property type="entry name" value="LRR_1"/>
    <property type="match status" value="2"/>
</dbReference>
<dbReference type="InterPro" id="IPR001611">
    <property type="entry name" value="Leu-rich_rpt"/>
</dbReference>
<dbReference type="AlphaFoldDB" id="A0A8T2AS87"/>
<proteinExistence type="predicted"/>
<gene>
    <name evidence="2" type="ORF">ISN45_Aa03g002970</name>
</gene>
<reference evidence="2 3" key="1">
    <citation type="submission" date="2020-12" db="EMBL/GenBank/DDBJ databases">
        <title>Concerted genomic and epigenomic changes stabilize Arabidopsis allopolyploids.</title>
        <authorList>
            <person name="Chen Z."/>
        </authorList>
    </citation>
    <scope>NUCLEOTIDE SEQUENCE [LARGE SCALE GENOMIC DNA]</scope>
    <source>
        <strain evidence="2">Allo738</strain>
        <tissue evidence="2">Leaf</tissue>
    </source>
</reference>
<evidence type="ECO:0000256" key="1">
    <source>
        <dbReference type="ARBA" id="ARBA00004196"/>
    </source>
</evidence>
<sequence length="140" mass="16114">MNKLEGSFPQWLADLKIETIIFSDNRLSGSLPPSLLQSISLSVLALSRNNFSGQIPDMVGETWVMILMLTENNFSGSSELEEFKTWSGQQKPLPLHSDRTLQEQAIRRSPIFLRQSQKLKAFKPLIQRHLWIDPTKFWKS</sequence>
<comment type="caution">
    <text evidence="2">The sequence shown here is derived from an EMBL/GenBank/DDBJ whole genome shotgun (WGS) entry which is preliminary data.</text>
</comment>
<dbReference type="PANTHER" id="PTHR48059">
    <property type="entry name" value="POLYGALACTURONASE INHIBITOR 1"/>
    <property type="match status" value="1"/>
</dbReference>
<dbReference type="EMBL" id="JAEFBK010000008">
    <property type="protein sequence ID" value="KAG7575845.1"/>
    <property type="molecule type" value="Genomic_DNA"/>
</dbReference>